<keyword evidence="3" id="KW-1185">Reference proteome</keyword>
<evidence type="ECO:0000313" key="2">
    <source>
        <dbReference type="EMBL" id="KAF3455838.1"/>
    </source>
</evidence>
<protein>
    <submittedName>
        <fullName evidence="2">Uncharacterized protein</fullName>
    </submittedName>
</protein>
<comment type="caution">
    <text evidence="2">The sequence shown here is derived from an EMBL/GenBank/DDBJ whole genome shotgun (WGS) entry which is preliminary data.</text>
</comment>
<dbReference type="AlphaFoldDB" id="A0A8K0HPM7"/>
<dbReference type="Proteomes" id="UP000796880">
    <property type="component" value="Unassembled WGS sequence"/>
</dbReference>
<sequence length="124" mass="14637">MTPTSLTVDEIFSEVLPAKSATFRGIGVIPKPNKLQASLEFAGLRKELEEYKRREKENNATYSESLKKNQQLEVRLAEMEKKVKILLELHERQFDSFDRMVADMEGDNDTKKWRYFQPRLIWKN</sequence>
<evidence type="ECO:0000313" key="3">
    <source>
        <dbReference type="Proteomes" id="UP000796880"/>
    </source>
</evidence>
<organism evidence="2 3">
    <name type="scientific">Rhamnella rubrinervis</name>
    <dbReference type="NCBI Taxonomy" id="2594499"/>
    <lineage>
        <taxon>Eukaryota</taxon>
        <taxon>Viridiplantae</taxon>
        <taxon>Streptophyta</taxon>
        <taxon>Embryophyta</taxon>
        <taxon>Tracheophyta</taxon>
        <taxon>Spermatophyta</taxon>
        <taxon>Magnoliopsida</taxon>
        <taxon>eudicotyledons</taxon>
        <taxon>Gunneridae</taxon>
        <taxon>Pentapetalae</taxon>
        <taxon>rosids</taxon>
        <taxon>fabids</taxon>
        <taxon>Rosales</taxon>
        <taxon>Rhamnaceae</taxon>
        <taxon>rhamnoid group</taxon>
        <taxon>Rhamneae</taxon>
        <taxon>Rhamnella</taxon>
    </lineage>
</organism>
<feature type="coiled-coil region" evidence="1">
    <location>
        <begin position="34"/>
        <end position="89"/>
    </location>
</feature>
<dbReference type="EMBL" id="VOIH02000001">
    <property type="protein sequence ID" value="KAF3455838.1"/>
    <property type="molecule type" value="Genomic_DNA"/>
</dbReference>
<gene>
    <name evidence="2" type="ORF">FNV43_RR00480</name>
</gene>
<keyword evidence="1" id="KW-0175">Coiled coil</keyword>
<name>A0A8K0HPM7_9ROSA</name>
<accession>A0A8K0HPM7</accession>
<proteinExistence type="predicted"/>
<evidence type="ECO:0000256" key="1">
    <source>
        <dbReference type="SAM" id="Coils"/>
    </source>
</evidence>
<reference evidence="2" key="1">
    <citation type="submission" date="2020-03" db="EMBL/GenBank/DDBJ databases">
        <title>A high-quality chromosome-level genome assembly of a woody plant with both climbing and erect habits, Rhamnella rubrinervis.</title>
        <authorList>
            <person name="Lu Z."/>
            <person name="Yang Y."/>
            <person name="Zhu X."/>
            <person name="Sun Y."/>
        </authorList>
    </citation>
    <scope>NUCLEOTIDE SEQUENCE</scope>
    <source>
        <strain evidence="2">BYM</strain>
        <tissue evidence="2">Leaf</tissue>
    </source>
</reference>